<feature type="region of interest" description="Disordered" evidence="1">
    <location>
        <begin position="885"/>
        <end position="907"/>
    </location>
</feature>
<dbReference type="SUPFAM" id="SSF57414">
    <property type="entry name" value="Hairpin loop containing domain-like"/>
    <property type="match status" value="3"/>
</dbReference>
<reference evidence="4 5" key="1">
    <citation type="journal article" date="2021" name="BMC Biol.">
        <title>Horizontally acquired antibacterial genes associated with adaptive radiation of ladybird beetles.</title>
        <authorList>
            <person name="Li H.S."/>
            <person name="Tang X.F."/>
            <person name="Huang Y.H."/>
            <person name="Xu Z.Y."/>
            <person name="Chen M.L."/>
            <person name="Du X.Y."/>
            <person name="Qiu B.Y."/>
            <person name="Chen P.T."/>
            <person name="Zhang W."/>
            <person name="Slipinski A."/>
            <person name="Escalona H.E."/>
            <person name="Waterhouse R.M."/>
            <person name="Zwick A."/>
            <person name="Pang H."/>
        </authorList>
    </citation>
    <scope>NUCLEOTIDE SEQUENCE [LARGE SCALE GENOMIC DNA]</scope>
    <source>
        <strain evidence="4">SYSU2018</strain>
    </source>
</reference>
<feature type="domain" description="Apple" evidence="3">
    <location>
        <begin position="515"/>
        <end position="602"/>
    </location>
</feature>
<evidence type="ECO:0000256" key="2">
    <source>
        <dbReference type="SAM" id="Phobius"/>
    </source>
</evidence>
<dbReference type="Pfam" id="PF00024">
    <property type="entry name" value="PAN_1"/>
    <property type="match status" value="2"/>
</dbReference>
<evidence type="ECO:0000313" key="4">
    <source>
        <dbReference type="EMBL" id="KAL3288837.1"/>
    </source>
</evidence>
<dbReference type="Proteomes" id="UP001516400">
    <property type="component" value="Unassembled WGS sequence"/>
</dbReference>
<dbReference type="PANTHER" id="PTHR47327:SF13">
    <property type="entry name" value="APPLE DOMAIN-CONTAINING PROTEIN"/>
    <property type="match status" value="1"/>
</dbReference>
<feature type="compositionally biased region" description="Basic and acidic residues" evidence="1">
    <location>
        <begin position="185"/>
        <end position="229"/>
    </location>
</feature>
<evidence type="ECO:0000313" key="5">
    <source>
        <dbReference type="Proteomes" id="UP001516400"/>
    </source>
</evidence>
<dbReference type="PANTHER" id="PTHR47327">
    <property type="entry name" value="FI18240P1-RELATED"/>
    <property type="match status" value="1"/>
</dbReference>
<organism evidence="4 5">
    <name type="scientific">Cryptolaemus montrouzieri</name>
    <dbReference type="NCBI Taxonomy" id="559131"/>
    <lineage>
        <taxon>Eukaryota</taxon>
        <taxon>Metazoa</taxon>
        <taxon>Ecdysozoa</taxon>
        <taxon>Arthropoda</taxon>
        <taxon>Hexapoda</taxon>
        <taxon>Insecta</taxon>
        <taxon>Pterygota</taxon>
        <taxon>Neoptera</taxon>
        <taxon>Endopterygota</taxon>
        <taxon>Coleoptera</taxon>
        <taxon>Polyphaga</taxon>
        <taxon>Cucujiformia</taxon>
        <taxon>Coccinelloidea</taxon>
        <taxon>Coccinellidae</taxon>
        <taxon>Scymninae</taxon>
        <taxon>Scymnini</taxon>
        <taxon>Cryptolaemus</taxon>
    </lineage>
</organism>
<name>A0ABD2PDQ0_9CUCU</name>
<keyword evidence="5" id="KW-1185">Reference proteome</keyword>
<dbReference type="SMART" id="SM00473">
    <property type="entry name" value="PAN_AP"/>
    <property type="match status" value="4"/>
</dbReference>
<evidence type="ECO:0000259" key="3">
    <source>
        <dbReference type="PROSITE" id="PS50948"/>
    </source>
</evidence>
<feature type="transmembrane region" description="Helical" evidence="2">
    <location>
        <begin position="7"/>
        <end position="26"/>
    </location>
</feature>
<dbReference type="Gene3D" id="3.50.4.10">
    <property type="entry name" value="Hepatocyte Growth Factor"/>
    <property type="match status" value="4"/>
</dbReference>
<proteinExistence type="predicted"/>
<evidence type="ECO:0000256" key="1">
    <source>
        <dbReference type="SAM" id="MobiDB-lite"/>
    </source>
</evidence>
<dbReference type="EMBL" id="JABFTP020000185">
    <property type="protein sequence ID" value="KAL3288837.1"/>
    <property type="molecule type" value="Genomic_DNA"/>
</dbReference>
<keyword evidence="2" id="KW-0812">Transmembrane</keyword>
<comment type="caution">
    <text evidence="4">The sequence shown here is derived from an EMBL/GenBank/DDBJ whole genome shotgun (WGS) entry which is preliminary data.</text>
</comment>
<accession>A0ABD2PDQ0</accession>
<keyword evidence="2" id="KW-1133">Transmembrane helix</keyword>
<feature type="domain" description="Apple" evidence="3">
    <location>
        <begin position="33"/>
        <end position="118"/>
    </location>
</feature>
<feature type="region of interest" description="Disordered" evidence="1">
    <location>
        <begin position="172"/>
        <end position="229"/>
    </location>
</feature>
<sequence>MNVLSPFVLYVLCFIQEISPFFVLVVNVKKEACFRRVLAGKRIARRFVRRSLFCERIEDCQMECGDEKRFICEGFNYRLGPTNRGKGECELLDVPLQALDIGRDVYPDRDYDYYERDRNAATVNCQNVPPYPGHRPEIPYGRPPYDRRPGYDVGPPIYDRWPPSYDRRPIYDRKPPIYDRLPPAYDRRPPIDYDRRPPIDYDRRRPYHIPDDHRRGDTYHNPHHQNDYKPHTFIDRSDTIHQGTHYLPPNPSKPMYHHKQYNFKPYGYGTIDEKKYYRPKFDGYKPYGSDIYHKYNINRYDYEHKDYYLPPKVGGTKDWGKYGGSYGNFGHKYEFGSNHYGEYWGLDDNRKYDPKPPLPLLPPPPPRGSHPPQTALEINVIHQGPNIYSIGENLILPAEPRLPGYNYLKEECSLRTATGFKLSKGIVKKFYAVPNIYECELLCFKEREFPCASYAFRYTISLSAPADNCYLSNRNYKELDYYTDVQPDRDFDIYTMNNMNRCAAPPINPRDDSDCFWRVRSGHKLSHKVVKSTLFVKSIVECQVECLQIRKFTCRAFSFRYGSSVLGGIVDNCQLTDWPFFELDPNIDFLPQPGFEVYERGSFGHGCEPYHFGVRGRPSKDPAIEIDQLCYIGFGSPARLLPQATKKAVKVKSELDCKTECSKLREGSLFQCMSFSYRSHPHGGANCFLSDIHQRDLLPFIDYVQDADSWLFAWDNYNPKCIELKFKPIHDKFHEGGQGHLEGRHPHFGPHYALDTWRAYSVSGWPCRRGHLCQENREAGFWFCKLEGGDASSWDYCCRPDHQCGYSTGSPFPWCYVGPEKTQWRKCSDRYYPYIHNLIDRLDHKRPSYPAEPPAHPWLPIESGPGGHYLPEYDHKPSFIPAPPIRPGFRPNRPPAPPHERPPEPSLDEYEMQFDQQFLAPPKPGGFGQPRHWPVSYLHKDMPPNITDSEPRLMKSGQNKDTHAKLNAIQSLIDIINSNDLKNVQYQITNESNSMDDILFVKIPLPTNFTKQDNAERANSNINTEDLKLEAINIFEPQKNTSKRFTKALELMPVAGSDNNNNKVNSFVPTYRRGYVTRTNVTRHGRSSSSRSL</sequence>
<dbReference type="InterPro" id="IPR003609">
    <property type="entry name" value="Pan_app"/>
</dbReference>
<gene>
    <name evidence="4" type="ORF">HHI36_003284</name>
</gene>
<feature type="compositionally biased region" description="Pro residues" evidence="1">
    <location>
        <begin position="885"/>
        <end position="897"/>
    </location>
</feature>
<keyword evidence="2" id="KW-0472">Membrane</keyword>
<feature type="domain" description="Apple" evidence="3">
    <location>
        <begin position="412"/>
        <end position="498"/>
    </location>
</feature>
<dbReference type="AlphaFoldDB" id="A0ABD2PDQ0"/>
<dbReference type="CDD" id="cd01099">
    <property type="entry name" value="PAN_AP_HGF"/>
    <property type="match status" value="3"/>
</dbReference>
<protein>
    <recommendedName>
        <fullName evidence="3">Apple domain-containing protein</fullName>
    </recommendedName>
</protein>
<dbReference type="InterPro" id="IPR052774">
    <property type="entry name" value="Celegans_DevNeuronal_Protein"/>
</dbReference>
<dbReference type="PROSITE" id="PS50948">
    <property type="entry name" value="PAN"/>
    <property type="match status" value="3"/>
</dbReference>